<dbReference type="PANTHER" id="PTHR31286:SF176">
    <property type="entry name" value="DUF4283 DOMAIN PROTEIN"/>
    <property type="match status" value="1"/>
</dbReference>
<name>A0A2K3K7A0_TRIPR</name>
<sequence length="71" mass="8148">MQHNTSAQVWVKLFNLSQEYWQKSILFTIASSVGTPICIDSVTARPMHERTFGQFARVLVDMDLSQPLSYK</sequence>
<evidence type="ECO:0000313" key="1">
    <source>
        <dbReference type="EMBL" id="PNX62170.1"/>
    </source>
</evidence>
<comment type="caution">
    <text evidence="1">The sequence shown here is derived from an EMBL/GenBank/DDBJ whole genome shotgun (WGS) entry which is preliminary data.</text>
</comment>
<reference evidence="1 2" key="1">
    <citation type="journal article" date="2014" name="Am. J. Bot.">
        <title>Genome assembly and annotation for red clover (Trifolium pratense; Fabaceae).</title>
        <authorList>
            <person name="Istvanek J."/>
            <person name="Jaros M."/>
            <person name="Krenek A."/>
            <person name="Repkova J."/>
        </authorList>
    </citation>
    <scope>NUCLEOTIDE SEQUENCE [LARGE SCALE GENOMIC DNA]</scope>
    <source>
        <strain evidence="2">cv. Tatra</strain>
        <tissue evidence="1">Young leaves</tissue>
    </source>
</reference>
<organism evidence="1 2">
    <name type="scientific">Trifolium pratense</name>
    <name type="common">Red clover</name>
    <dbReference type="NCBI Taxonomy" id="57577"/>
    <lineage>
        <taxon>Eukaryota</taxon>
        <taxon>Viridiplantae</taxon>
        <taxon>Streptophyta</taxon>
        <taxon>Embryophyta</taxon>
        <taxon>Tracheophyta</taxon>
        <taxon>Spermatophyta</taxon>
        <taxon>Magnoliopsida</taxon>
        <taxon>eudicotyledons</taxon>
        <taxon>Gunneridae</taxon>
        <taxon>Pentapetalae</taxon>
        <taxon>rosids</taxon>
        <taxon>fabids</taxon>
        <taxon>Fabales</taxon>
        <taxon>Fabaceae</taxon>
        <taxon>Papilionoideae</taxon>
        <taxon>50 kb inversion clade</taxon>
        <taxon>NPAAA clade</taxon>
        <taxon>Hologalegina</taxon>
        <taxon>IRL clade</taxon>
        <taxon>Trifolieae</taxon>
        <taxon>Trifolium</taxon>
    </lineage>
</organism>
<dbReference type="EMBL" id="ASHM01146156">
    <property type="protein sequence ID" value="PNX62170.1"/>
    <property type="molecule type" value="Genomic_DNA"/>
</dbReference>
<evidence type="ECO:0000313" key="2">
    <source>
        <dbReference type="Proteomes" id="UP000236291"/>
    </source>
</evidence>
<reference evidence="1 2" key="2">
    <citation type="journal article" date="2017" name="Front. Plant Sci.">
        <title>Gene Classification and Mining of Molecular Markers Useful in Red Clover (Trifolium pratense) Breeding.</title>
        <authorList>
            <person name="Istvanek J."/>
            <person name="Dluhosova J."/>
            <person name="Dluhos P."/>
            <person name="Patkova L."/>
            <person name="Nedelnik J."/>
            <person name="Repkova J."/>
        </authorList>
    </citation>
    <scope>NUCLEOTIDE SEQUENCE [LARGE SCALE GENOMIC DNA]</scope>
    <source>
        <strain evidence="2">cv. Tatra</strain>
        <tissue evidence="1">Young leaves</tissue>
    </source>
</reference>
<gene>
    <name evidence="1" type="ORF">L195_g061024</name>
</gene>
<dbReference type="Proteomes" id="UP000236291">
    <property type="component" value="Unassembled WGS sequence"/>
</dbReference>
<accession>A0A2K3K7A0</accession>
<dbReference type="PANTHER" id="PTHR31286">
    <property type="entry name" value="GLYCINE-RICH CELL WALL STRUCTURAL PROTEIN 1.8-LIKE"/>
    <property type="match status" value="1"/>
</dbReference>
<protein>
    <submittedName>
        <fullName evidence="1">Uncharacterized protein</fullName>
    </submittedName>
</protein>
<dbReference type="InterPro" id="IPR040256">
    <property type="entry name" value="At4g02000-like"/>
</dbReference>
<feature type="non-terminal residue" evidence="1">
    <location>
        <position position="71"/>
    </location>
</feature>
<proteinExistence type="predicted"/>
<dbReference type="AlphaFoldDB" id="A0A2K3K7A0"/>